<organism evidence="2">
    <name type="scientific">marine sediment metagenome</name>
    <dbReference type="NCBI Taxonomy" id="412755"/>
    <lineage>
        <taxon>unclassified sequences</taxon>
        <taxon>metagenomes</taxon>
        <taxon>ecological metagenomes</taxon>
    </lineage>
</organism>
<proteinExistence type="predicted"/>
<comment type="caution">
    <text evidence="2">The sequence shown here is derived from an EMBL/GenBank/DDBJ whole genome shotgun (WGS) entry which is preliminary data.</text>
</comment>
<dbReference type="EMBL" id="BART01000401">
    <property type="protein sequence ID" value="GAG71851.1"/>
    <property type="molecule type" value="Genomic_DNA"/>
</dbReference>
<dbReference type="PANTHER" id="PTHR12110">
    <property type="entry name" value="HYDROXYPYRUVATE ISOMERASE"/>
    <property type="match status" value="1"/>
</dbReference>
<protein>
    <recommendedName>
        <fullName evidence="1">Xylose isomerase-like TIM barrel domain-containing protein</fullName>
    </recommendedName>
</protein>
<sequence length="241" mass="27288">PTKLVKEKIDETGIDVVTTTTLNKNTNLISPDEQIRRNGIESLKLLIDINVELGSTILGGVNYAAWGYLTRKPRIEKEWEWSVNAMREVAKYAQKKGNLIIAVECINRFETHFLNIAEDAVQYCKDVGTDNIKVHLDSFHMIREELSFRKAVEVCGKKYLGYVHVCENNRGIPGTGLVPWKEFFTALKGIRYAGPLVIESFDPSFEELNSLCAIWRKFADSGEILAVEGLRNLKAIAREIK</sequence>
<dbReference type="SUPFAM" id="SSF51658">
    <property type="entry name" value="Xylose isomerase-like"/>
    <property type="match status" value="1"/>
</dbReference>
<feature type="domain" description="Xylose isomerase-like TIM barrel" evidence="1">
    <location>
        <begin position="4"/>
        <end position="207"/>
    </location>
</feature>
<evidence type="ECO:0000313" key="2">
    <source>
        <dbReference type="EMBL" id="GAG71851.1"/>
    </source>
</evidence>
<dbReference type="InterPro" id="IPR050312">
    <property type="entry name" value="IolE/XylAMocC-like"/>
</dbReference>
<feature type="non-terminal residue" evidence="2">
    <location>
        <position position="1"/>
    </location>
</feature>
<gene>
    <name evidence="2" type="ORF">S01H4_01971</name>
</gene>
<dbReference type="Gene3D" id="3.20.20.150">
    <property type="entry name" value="Divalent-metal-dependent TIM barrel enzymes"/>
    <property type="match status" value="1"/>
</dbReference>
<dbReference type="AlphaFoldDB" id="X1BIG3"/>
<dbReference type="PANTHER" id="PTHR12110:SF41">
    <property type="entry name" value="INOSOSE DEHYDRATASE"/>
    <property type="match status" value="1"/>
</dbReference>
<reference evidence="2" key="1">
    <citation type="journal article" date="2014" name="Front. Microbiol.">
        <title>High frequency of phylogenetically diverse reductive dehalogenase-homologous genes in deep subseafloor sedimentary metagenomes.</title>
        <authorList>
            <person name="Kawai M."/>
            <person name="Futagami T."/>
            <person name="Toyoda A."/>
            <person name="Takaki Y."/>
            <person name="Nishi S."/>
            <person name="Hori S."/>
            <person name="Arai W."/>
            <person name="Tsubouchi T."/>
            <person name="Morono Y."/>
            <person name="Uchiyama I."/>
            <person name="Ito T."/>
            <person name="Fujiyama A."/>
            <person name="Inagaki F."/>
            <person name="Takami H."/>
        </authorList>
    </citation>
    <scope>NUCLEOTIDE SEQUENCE</scope>
    <source>
        <strain evidence="2">Expedition CK06-06</strain>
    </source>
</reference>
<dbReference type="Pfam" id="PF01261">
    <property type="entry name" value="AP_endonuc_2"/>
    <property type="match status" value="1"/>
</dbReference>
<dbReference type="InterPro" id="IPR036237">
    <property type="entry name" value="Xyl_isomerase-like_sf"/>
</dbReference>
<name>X1BIG3_9ZZZZ</name>
<accession>X1BIG3</accession>
<evidence type="ECO:0000259" key="1">
    <source>
        <dbReference type="Pfam" id="PF01261"/>
    </source>
</evidence>
<dbReference type="InterPro" id="IPR013022">
    <property type="entry name" value="Xyl_isomerase-like_TIM-brl"/>
</dbReference>